<dbReference type="AlphaFoldDB" id="A0A0A9DF22"/>
<name>A0A0A9DF22_ARUDO</name>
<protein>
    <submittedName>
        <fullName evidence="2">Uncharacterized protein</fullName>
    </submittedName>
</protein>
<feature type="compositionally biased region" description="Low complexity" evidence="1">
    <location>
        <begin position="13"/>
        <end position="24"/>
    </location>
</feature>
<evidence type="ECO:0000256" key="1">
    <source>
        <dbReference type="SAM" id="MobiDB-lite"/>
    </source>
</evidence>
<evidence type="ECO:0000313" key="2">
    <source>
        <dbReference type="EMBL" id="JAD84225.1"/>
    </source>
</evidence>
<reference evidence="2" key="2">
    <citation type="journal article" date="2015" name="Data Brief">
        <title>Shoot transcriptome of the giant reed, Arundo donax.</title>
        <authorList>
            <person name="Barrero R.A."/>
            <person name="Guerrero F.D."/>
            <person name="Moolhuijzen P."/>
            <person name="Goolsby J.A."/>
            <person name="Tidwell J."/>
            <person name="Bellgard S.E."/>
            <person name="Bellgard M.I."/>
        </authorList>
    </citation>
    <scope>NUCLEOTIDE SEQUENCE</scope>
    <source>
        <tissue evidence="2">Shoot tissue taken approximately 20 cm above the soil surface</tissue>
    </source>
</reference>
<proteinExistence type="predicted"/>
<feature type="region of interest" description="Disordered" evidence="1">
    <location>
        <begin position="1"/>
        <end position="24"/>
    </location>
</feature>
<accession>A0A0A9DF22</accession>
<sequence>MGRTPRRRRRRPSPAASSPRRASPSACWLPWRVSARIKRNSRSRCRWV</sequence>
<organism evidence="2">
    <name type="scientific">Arundo donax</name>
    <name type="common">Giant reed</name>
    <name type="synonym">Donax arundinaceus</name>
    <dbReference type="NCBI Taxonomy" id="35708"/>
    <lineage>
        <taxon>Eukaryota</taxon>
        <taxon>Viridiplantae</taxon>
        <taxon>Streptophyta</taxon>
        <taxon>Embryophyta</taxon>
        <taxon>Tracheophyta</taxon>
        <taxon>Spermatophyta</taxon>
        <taxon>Magnoliopsida</taxon>
        <taxon>Liliopsida</taxon>
        <taxon>Poales</taxon>
        <taxon>Poaceae</taxon>
        <taxon>PACMAD clade</taxon>
        <taxon>Arundinoideae</taxon>
        <taxon>Arundineae</taxon>
        <taxon>Arundo</taxon>
    </lineage>
</organism>
<reference evidence="2" key="1">
    <citation type="submission" date="2014-09" db="EMBL/GenBank/DDBJ databases">
        <authorList>
            <person name="Magalhaes I.L.F."/>
            <person name="Oliveira U."/>
            <person name="Santos F.R."/>
            <person name="Vidigal T.H.D.A."/>
            <person name="Brescovit A.D."/>
            <person name="Santos A.J."/>
        </authorList>
    </citation>
    <scope>NUCLEOTIDE SEQUENCE</scope>
    <source>
        <tissue evidence="2">Shoot tissue taken approximately 20 cm above the soil surface</tissue>
    </source>
</reference>
<feature type="compositionally biased region" description="Basic residues" evidence="1">
    <location>
        <begin position="1"/>
        <end position="12"/>
    </location>
</feature>
<dbReference type="EMBL" id="GBRH01213670">
    <property type="protein sequence ID" value="JAD84225.1"/>
    <property type="molecule type" value="Transcribed_RNA"/>
</dbReference>